<dbReference type="InterPro" id="IPR010982">
    <property type="entry name" value="Lambda_DNA-bd_dom_sf"/>
</dbReference>
<dbReference type="EMBL" id="PGFF01000001">
    <property type="protein sequence ID" value="PJJ71064.1"/>
    <property type="molecule type" value="Genomic_DNA"/>
</dbReference>
<evidence type="ECO:0000256" key="2">
    <source>
        <dbReference type="ARBA" id="ARBA00023125"/>
    </source>
</evidence>
<dbReference type="SUPFAM" id="SSF53822">
    <property type="entry name" value="Periplasmic binding protein-like I"/>
    <property type="match status" value="1"/>
</dbReference>
<accession>A0A2M9CGK7</accession>
<gene>
    <name evidence="5" type="ORF">CLV46_0601</name>
</gene>
<dbReference type="SUPFAM" id="SSF47413">
    <property type="entry name" value="lambda repressor-like DNA-binding domains"/>
    <property type="match status" value="1"/>
</dbReference>
<keyword evidence="2 5" id="KW-0238">DNA-binding</keyword>
<protein>
    <submittedName>
        <fullName evidence="5">DNA-binding LacI/PurR family transcriptional regulator</fullName>
    </submittedName>
</protein>
<evidence type="ECO:0000256" key="3">
    <source>
        <dbReference type="ARBA" id="ARBA00023163"/>
    </source>
</evidence>
<keyword evidence="3" id="KW-0804">Transcription</keyword>
<dbReference type="CDD" id="cd01392">
    <property type="entry name" value="HTH_LacI"/>
    <property type="match status" value="1"/>
</dbReference>
<dbReference type="PANTHER" id="PTHR30146">
    <property type="entry name" value="LACI-RELATED TRANSCRIPTIONAL REPRESSOR"/>
    <property type="match status" value="1"/>
</dbReference>
<dbReference type="Pfam" id="PF13377">
    <property type="entry name" value="Peripla_BP_3"/>
    <property type="match status" value="1"/>
</dbReference>
<dbReference type="Gene3D" id="3.40.50.2300">
    <property type="match status" value="2"/>
</dbReference>
<sequence>MTIEVRRRPNMHDVAARAGVSHQTVSRVLNGFAGIRPDTRARVLAAIDELGYRPNQAARALVTSRSRTIGVLSESSAQYGPATALHALEVAARSAGYRALVTSSTGDDESVRAGLEFLLGQSVEALVVIASQRSIRDALAGTAVPVPMVTLDSLDDDDHDALYVDQYEGALLATRHLVELGHSRILHLGGPPEWGDARARRQAYTDVLREAGLEPLPVLLGDWMPGAGYAAGEQFARRRPATAVFCANDQMALGFVHAVTAAGLSVPGDVSVVGFDDIPEAAHFLPPLTTVRQDFAELGRRAIDVLLAELSGDREAVHAPVPARFVERASTAPPA</sequence>
<dbReference type="CDD" id="cd01574">
    <property type="entry name" value="PBP1_LacI"/>
    <property type="match status" value="1"/>
</dbReference>
<evidence type="ECO:0000256" key="1">
    <source>
        <dbReference type="ARBA" id="ARBA00023015"/>
    </source>
</evidence>
<evidence type="ECO:0000259" key="4">
    <source>
        <dbReference type="PROSITE" id="PS50932"/>
    </source>
</evidence>
<evidence type="ECO:0000313" key="6">
    <source>
        <dbReference type="Proteomes" id="UP000228758"/>
    </source>
</evidence>
<dbReference type="PROSITE" id="PS50932">
    <property type="entry name" value="HTH_LACI_2"/>
    <property type="match status" value="1"/>
</dbReference>
<name>A0A2M9CGK7_9MICO</name>
<dbReference type="InterPro" id="IPR046335">
    <property type="entry name" value="LacI/GalR-like_sensor"/>
</dbReference>
<keyword evidence="6" id="KW-1185">Reference proteome</keyword>
<dbReference type="AlphaFoldDB" id="A0A2M9CGK7"/>
<dbReference type="InterPro" id="IPR028082">
    <property type="entry name" value="Peripla_BP_I"/>
</dbReference>
<dbReference type="PROSITE" id="PS00356">
    <property type="entry name" value="HTH_LACI_1"/>
    <property type="match status" value="1"/>
</dbReference>
<feature type="domain" description="HTH lacI-type" evidence="4">
    <location>
        <begin position="9"/>
        <end position="63"/>
    </location>
</feature>
<dbReference type="InterPro" id="IPR000843">
    <property type="entry name" value="HTH_LacI"/>
</dbReference>
<reference evidence="5 6" key="1">
    <citation type="submission" date="2017-11" db="EMBL/GenBank/DDBJ databases">
        <title>Genomic Encyclopedia of Archaeal and Bacterial Type Strains, Phase II (KMG-II): From Individual Species to Whole Genera.</title>
        <authorList>
            <person name="Goeker M."/>
        </authorList>
    </citation>
    <scope>NUCLEOTIDE SEQUENCE [LARGE SCALE GENOMIC DNA]</scope>
    <source>
        <strain evidence="5 6">DSM 27393</strain>
    </source>
</reference>
<dbReference type="GO" id="GO:0003700">
    <property type="term" value="F:DNA-binding transcription factor activity"/>
    <property type="evidence" value="ECO:0007669"/>
    <property type="project" value="TreeGrafter"/>
</dbReference>
<comment type="caution">
    <text evidence="5">The sequence shown here is derived from an EMBL/GenBank/DDBJ whole genome shotgun (WGS) entry which is preliminary data.</text>
</comment>
<dbReference type="Proteomes" id="UP000228758">
    <property type="component" value="Unassembled WGS sequence"/>
</dbReference>
<dbReference type="RefSeq" id="WP_245866457.1">
    <property type="nucleotide sequence ID" value="NZ_PGFF01000001.1"/>
</dbReference>
<evidence type="ECO:0000313" key="5">
    <source>
        <dbReference type="EMBL" id="PJJ71064.1"/>
    </source>
</evidence>
<dbReference type="Pfam" id="PF00356">
    <property type="entry name" value="LacI"/>
    <property type="match status" value="1"/>
</dbReference>
<dbReference type="GO" id="GO:0000976">
    <property type="term" value="F:transcription cis-regulatory region binding"/>
    <property type="evidence" value="ECO:0007669"/>
    <property type="project" value="TreeGrafter"/>
</dbReference>
<dbReference type="SMART" id="SM00354">
    <property type="entry name" value="HTH_LACI"/>
    <property type="match status" value="1"/>
</dbReference>
<proteinExistence type="predicted"/>
<dbReference type="Gene3D" id="1.10.260.40">
    <property type="entry name" value="lambda repressor-like DNA-binding domains"/>
    <property type="match status" value="1"/>
</dbReference>
<organism evidence="5 6">
    <name type="scientific">Diaminobutyricimonas aerilata</name>
    <dbReference type="NCBI Taxonomy" id="1162967"/>
    <lineage>
        <taxon>Bacteria</taxon>
        <taxon>Bacillati</taxon>
        <taxon>Actinomycetota</taxon>
        <taxon>Actinomycetes</taxon>
        <taxon>Micrococcales</taxon>
        <taxon>Microbacteriaceae</taxon>
        <taxon>Diaminobutyricimonas</taxon>
    </lineage>
</organism>
<dbReference type="PANTHER" id="PTHR30146:SF109">
    <property type="entry name" value="HTH-TYPE TRANSCRIPTIONAL REGULATOR GALS"/>
    <property type="match status" value="1"/>
</dbReference>
<keyword evidence="1" id="KW-0805">Transcription regulation</keyword>